<organism evidence="2 3">
    <name type="scientific">Gigaspora margarita</name>
    <dbReference type="NCBI Taxonomy" id="4874"/>
    <lineage>
        <taxon>Eukaryota</taxon>
        <taxon>Fungi</taxon>
        <taxon>Fungi incertae sedis</taxon>
        <taxon>Mucoromycota</taxon>
        <taxon>Glomeromycotina</taxon>
        <taxon>Glomeromycetes</taxon>
        <taxon>Diversisporales</taxon>
        <taxon>Gigasporaceae</taxon>
        <taxon>Gigaspora</taxon>
    </lineage>
</organism>
<dbReference type="Pfam" id="PF16035">
    <property type="entry name" value="Chalcone_2"/>
    <property type="match status" value="1"/>
</dbReference>
<gene>
    <name evidence="2" type="ORF">F8M41_023280</name>
</gene>
<dbReference type="InterPro" id="IPR016087">
    <property type="entry name" value="Chalcone_isomerase"/>
</dbReference>
<dbReference type="AlphaFoldDB" id="A0A8H4ETK8"/>
<keyword evidence="3" id="KW-1185">Reference proteome</keyword>
<keyword evidence="2" id="KW-0413">Isomerase</keyword>
<evidence type="ECO:0000313" key="3">
    <source>
        <dbReference type="Proteomes" id="UP000439903"/>
    </source>
</evidence>
<dbReference type="InterPro" id="IPR016088">
    <property type="entry name" value="Chalcone_isomerase_3-sand"/>
</dbReference>
<feature type="domain" description="Chalcone isomerase" evidence="1">
    <location>
        <begin position="122"/>
        <end position="297"/>
    </location>
</feature>
<evidence type="ECO:0000313" key="2">
    <source>
        <dbReference type="EMBL" id="KAF0551516.1"/>
    </source>
</evidence>
<accession>A0A8H4ETK8</accession>
<dbReference type="Gene3D" id="1.10.890.20">
    <property type="match status" value="1"/>
</dbReference>
<sequence>MITIIILRNSLSLIIMFTRRAVPKSHFLIRQYALKSMHQNTIKHPPLHRVYPHNPYKHGFVKTLKAIATFAGIIGTTYWYVQRNNFAFADSVNMINSKSFTTEEPESKIPIPTYISLYDGTKAKLVGLGIRTVSFLKMKVYVIAMYIGENDIEILKKWKGYDKVKFLSSTDESVASGLLDQPVDLAIRIEPVRNTNGQHLRDGFVRALTNRMQNGHLNDDDAEDVLEALKEFKAQFPKSLVKTGTAMILTKQRDGYLRIEYEGAYIGVVKNKWLTKNLFMGYLAADNPISEKAKISIAEGFDKILNISNSV</sequence>
<dbReference type="PANTHER" id="PTHR47284">
    <property type="entry name" value="FATTY-ACID-BINDING PROTEIN 2"/>
    <property type="match status" value="1"/>
</dbReference>
<evidence type="ECO:0000259" key="1">
    <source>
        <dbReference type="Pfam" id="PF16035"/>
    </source>
</evidence>
<name>A0A8H4ETK8_GIGMA</name>
<dbReference type="GO" id="GO:0016872">
    <property type="term" value="F:intramolecular lyase activity"/>
    <property type="evidence" value="ECO:0007669"/>
    <property type="project" value="InterPro"/>
</dbReference>
<reference evidence="2 3" key="1">
    <citation type="journal article" date="2019" name="Environ. Microbiol.">
        <title>At the nexus of three kingdoms: the genome of the mycorrhizal fungus Gigaspora margarita provides insights into plant, endobacterial and fungal interactions.</title>
        <authorList>
            <person name="Venice F."/>
            <person name="Ghignone S."/>
            <person name="Salvioli di Fossalunga A."/>
            <person name="Amselem J."/>
            <person name="Novero M."/>
            <person name="Xianan X."/>
            <person name="Sedzielewska Toro K."/>
            <person name="Morin E."/>
            <person name="Lipzen A."/>
            <person name="Grigoriev I.V."/>
            <person name="Henrissat B."/>
            <person name="Martin F.M."/>
            <person name="Bonfante P."/>
        </authorList>
    </citation>
    <scope>NUCLEOTIDE SEQUENCE [LARGE SCALE GENOMIC DNA]</scope>
    <source>
        <strain evidence="2 3">BEG34</strain>
    </source>
</reference>
<dbReference type="Proteomes" id="UP000439903">
    <property type="component" value="Unassembled WGS sequence"/>
</dbReference>
<dbReference type="InterPro" id="IPR016089">
    <property type="entry name" value="Chalcone_isomerase_bundle_sf"/>
</dbReference>
<comment type="caution">
    <text evidence="2">The sequence shown here is derived from an EMBL/GenBank/DDBJ whole genome shotgun (WGS) entry which is preliminary data.</text>
</comment>
<dbReference type="OrthoDB" id="18193at2759"/>
<dbReference type="EMBL" id="WTPW01000076">
    <property type="protein sequence ID" value="KAF0551516.1"/>
    <property type="molecule type" value="Genomic_DNA"/>
</dbReference>
<protein>
    <submittedName>
        <fullName evidence="2">Chalcone isomerase</fullName>
    </submittedName>
</protein>
<dbReference type="Gene3D" id="3.50.70.10">
    <property type="match status" value="1"/>
</dbReference>
<dbReference type="PANTHER" id="PTHR47284:SF3">
    <property type="entry name" value="FATTY-ACID-BINDING PROTEIN 2"/>
    <property type="match status" value="1"/>
</dbReference>
<dbReference type="InterPro" id="IPR036298">
    <property type="entry name" value="Chalcone_isomerase_sf"/>
</dbReference>
<proteinExistence type="predicted"/>
<dbReference type="SUPFAM" id="SSF54626">
    <property type="entry name" value="Chalcone isomerase"/>
    <property type="match status" value="1"/>
</dbReference>